<reference evidence="1" key="1">
    <citation type="submission" date="2023-07" db="EMBL/GenBank/DDBJ databases">
        <title>Black Yeasts Isolated from many extreme environments.</title>
        <authorList>
            <person name="Coleine C."/>
            <person name="Stajich J.E."/>
            <person name="Selbmann L."/>
        </authorList>
    </citation>
    <scope>NUCLEOTIDE SEQUENCE</scope>
    <source>
        <strain evidence="1">CCFEE 5714</strain>
    </source>
</reference>
<protein>
    <submittedName>
        <fullName evidence="1">Uncharacterized protein</fullName>
    </submittedName>
</protein>
<proteinExistence type="predicted"/>
<keyword evidence="2" id="KW-1185">Reference proteome</keyword>
<dbReference type="Proteomes" id="UP001281147">
    <property type="component" value="Unassembled WGS sequence"/>
</dbReference>
<evidence type="ECO:0000313" key="1">
    <source>
        <dbReference type="EMBL" id="KAK3695924.1"/>
    </source>
</evidence>
<gene>
    <name evidence="1" type="ORF">LTR37_018279</name>
</gene>
<evidence type="ECO:0000313" key="2">
    <source>
        <dbReference type="Proteomes" id="UP001281147"/>
    </source>
</evidence>
<dbReference type="EMBL" id="JAUTXU010000251">
    <property type="protein sequence ID" value="KAK3695924.1"/>
    <property type="molecule type" value="Genomic_DNA"/>
</dbReference>
<accession>A0ACC3MHM4</accession>
<organism evidence="1 2">
    <name type="scientific">Vermiconidia calcicola</name>
    <dbReference type="NCBI Taxonomy" id="1690605"/>
    <lineage>
        <taxon>Eukaryota</taxon>
        <taxon>Fungi</taxon>
        <taxon>Dikarya</taxon>
        <taxon>Ascomycota</taxon>
        <taxon>Pezizomycotina</taxon>
        <taxon>Dothideomycetes</taxon>
        <taxon>Dothideomycetidae</taxon>
        <taxon>Mycosphaerellales</taxon>
        <taxon>Extremaceae</taxon>
        <taxon>Vermiconidia</taxon>
    </lineage>
</organism>
<comment type="caution">
    <text evidence="1">The sequence shown here is derived from an EMBL/GenBank/DDBJ whole genome shotgun (WGS) entry which is preliminary data.</text>
</comment>
<name>A0ACC3MHM4_9PEZI</name>
<sequence length="145" mass="16231">MVHFLVETIKRKQVKTGFIFWRMFTCSPLLPFCLGRHQSRELHLKPYEGKPSQRRSANPPKCSYTEATSGDIEGIDGDVKEVSETEEESPPPPPPKVGREGGKKATPKATQKAALKAAPKAALEPRRSERVAESFKPEPDYRLNT</sequence>